<evidence type="ECO:0000256" key="1">
    <source>
        <dbReference type="ARBA" id="ARBA00004613"/>
    </source>
</evidence>
<comment type="caution">
    <text evidence="11">The sequence shown here is derived from an EMBL/GenBank/DDBJ whole genome shotgun (WGS) entry which is preliminary data.</text>
</comment>
<dbReference type="SMART" id="SM00204">
    <property type="entry name" value="TGFB"/>
    <property type="match status" value="1"/>
</dbReference>
<dbReference type="FunFam" id="2.10.90.10:FF:000001">
    <property type="entry name" value="Bone morphogenetic protein 4"/>
    <property type="match status" value="1"/>
</dbReference>
<keyword evidence="6" id="KW-1015">Disulfide bond</keyword>
<dbReference type="EMBL" id="PZQS01000001">
    <property type="protein sequence ID" value="PVD38191.1"/>
    <property type="molecule type" value="Genomic_DNA"/>
</dbReference>
<keyword evidence="7" id="KW-0325">Glycoprotein</keyword>
<evidence type="ECO:0000259" key="10">
    <source>
        <dbReference type="PROSITE" id="PS51362"/>
    </source>
</evidence>
<evidence type="ECO:0000256" key="2">
    <source>
        <dbReference type="ARBA" id="ARBA00006656"/>
    </source>
</evidence>
<evidence type="ECO:0000256" key="3">
    <source>
        <dbReference type="ARBA" id="ARBA00022525"/>
    </source>
</evidence>
<evidence type="ECO:0000256" key="4">
    <source>
        <dbReference type="ARBA" id="ARBA00022729"/>
    </source>
</evidence>
<dbReference type="Pfam" id="PF00019">
    <property type="entry name" value="TGF_beta"/>
    <property type="match status" value="1"/>
</dbReference>
<dbReference type="PANTHER" id="PTHR11848:SF307">
    <property type="entry name" value="BONE MORPHOGENETIC PROTEIN 10"/>
    <property type="match status" value="1"/>
</dbReference>
<name>A0A2T7PXN3_POMCA</name>
<evidence type="ECO:0000313" key="11">
    <source>
        <dbReference type="EMBL" id="PVD38191.1"/>
    </source>
</evidence>
<evidence type="ECO:0000256" key="6">
    <source>
        <dbReference type="ARBA" id="ARBA00023157"/>
    </source>
</evidence>
<accession>A0A2T7PXN3</accession>
<organism evidence="11 12">
    <name type="scientific">Pomacea canaliculata</name>
    <name type="common">Golden apple snail</name>
    <dbReference type="NCBI Taxonomy" id="400727"/>
    <lineage>
        <taxon>Eukaryota</taxon>
        <taxon>Metazoa</taxon>
        <taxon>Spiralia</taxon>
        <taxon>Lophotrochozoa</taxon>
        <taxon>Mollusca</taxon>
        <taxon>Gastropoda</taxon>
        <taxon>Caenogastropoda</taxon>
        <taxon>Architaenioglossa</taxon>
        <taxon>Ampullarioidea</taxon>
        <taxon>Ampullariidae</taxon>
        <taxon>Pomacea</taxon>
    </lineage>
</organism>
<dbReference type="AlphaFoldDB" id="A0A2T7PXN3"/>
<dbReference type="GO" id="GO:0005615">
    <property type="term" value="C:extracellular space"/>
    <property type="evidence" value="ECO:0007669"/>
    <property type="project" value="TreeGrafter"/>
</dbReference>
<keyword evidence="5 8" id="KW-0339">Growth factor</keyword>
<keyword evidence="3" id="KW-0964">Secreted</keyword>
<keyword evidence="4" id="KW-0732">Signal</keyword>
<comment type="similarity">
    <text evidence="2 8">Belongs to the TGF-beta family.</text>
</comment>
<dbReference type="Proteomes" id="UP000245119">
    <property type="component" value="Linkage Group LG1"/>
</dbReference>
<sequence>MGCESLSAPIRYAQMPASGLEPASPQTGSLRGIRFFQVAIDTDSDASDGWDHEGQEQLPGVETVPHSGLQRHQPAVVRGTRLSRRTPPLHIGGTRPPHLPGARPPRHRVRRSKTPDPGPPAPEVPERTVENEVEEEGPDDGVQVLEVSIATVFQPGHRTPATDMDIDVDPEHDQGPLLVVFSRDTHRHRQRELQALIGHEPESEDLEATSVEHAPGTGAANEFSAVRKYRDTRAMVARSNLTDGPDVEENDVPLQRFRREKRKAQQLQKDAAVRRLPGDQLAPVDYCPTWLSVSWKILMAELLFSLQAFECVGKCYVPIGSHLSPTKHAIIQTLMHAAHPKRASRACCVPTKLDPISILYLDENGVITYKYHYDGMVVAECGCR</sequence>
<keyword evidence="12" id="KW-1185">Reference proteome</keyword>
<evidence type="ECO:0000256" key="5">
    <source>
        <dbReference type="ARBA" id="ARBA00023030"/>
    </source>
</evidence>
<dbReference type="InterPro" id="IPR029034">
    <property type="entry name" value="Cystine-knot_cytokine"/>
</dbReference>
<feature type="region of interest" description="Disordered" evidence="9">
    <location>
        <begin position="44"/>
        <end position="138"/>
    </location>
</feature>
<reference evidence="11 12" key="1">
    <citation type="submission" date="2018-04" db="EMBL/GenBank/DDBJ databases">
        <title>The genome of golden apple snail Pomacea canaliculata provides insight into stress tolerance and invasive adaptation.</title>
        <authorList>
            <person name="Liu C."/>
            <person name="Liu B."/>
            <person name="Ren Y."/>
            <person name="Zhang Y."/>
            <person name="Wang H."/>
            <person name="Li S."/>
            <person name="Jiang F."/>
            <person name="Yin L."/>
            <person name="Zhang G."/>
            <person name="Qian W."/>
            <person name="Fan W."/>
        </authorList>
    </citation>
    <scope>NUCLEOTIDE SEQUENCE [LARGE SCALE GENOMIC DNA]</scope>
    <source>
        <strain evidence="11">SZHN2017</strain>
        <tissue evidence="11">Muscle</tissue>
    </source>
</reference>
<dbReference type="Gene3D" id="2.10.90.10">
    <property type="entry name" value="Cystine-knot cytokines"/>
    <property type="match status" value="1"/>
</dbReference>
<dbReference type="InterPro" id="IPR001839">
    <property type="entry name" value="TGF-b_C"/>
</dbReference>
<comment type="subcellular location">
    <subcellularLocation>
        <location evidence="1">Secreted</location>
    </subcellularLocation>
</comment>
<evidence type="ECO:0000256" key="7">
    <source>
        <dbReference type="ARBA" id="ARBA00023180"/>
    </source>
</evidence>
<dbReference type="PANTHER" id="PTHR11848">
    <property type="entry name" value="TGF-BETA FAMILY"/>
    <property type="match status" value="1"/>
</dbReference>
<evidence type="ECO:0000313" key="12">
    <source>
        <dbReference type="Proteomes" id="UP000245119"/>
    </source>
</evidence>
<dbReference type="PROSITE" id="PS51362">
    <property type="entry name" value="TGF_BETA_2"/>
    <property type="match status" value="1"/>
</dbReference>
<evidence type="ECO:0000256" key="9">
    <source>
        <dbReference type="SAM" id="MobiDB-lite"/>
    </source>
</evidence>
<evidence type="ECO:0000256" key="8">
    <source>
        <dbReference type="RuleBase" id="RU000354"/>
    </source>
</evidence>
<dbReference type="SUPFAM" id="SSF57501">
    <property type="entry name" value="Cystine-knot cytokines"/>
    <property type="match status" value="1"/>
</dbReference>
<proteinExistence type="inferred from homology"/>
<dbReference type="STRING" id="400727.A0A2T7PXN3"/>
<dbReference type="OrthoDB" id="5987191at2759"/>
<feature type="domain" description="TGF-beta family profile" evidence="10">
    <location>
        <begin position="259"/>
        <end position="384"/>
    </location>
</feature>
<protein>
    <recommendedName>
        <fullName evidence="10">TGF-beta family profile domain-containing protein</fullName>
    </recommendedName>
</protein>
<dbReference type="InterPro" id="IPR015615">
    <property type="entry name" value="TGF-beta-rel"/>
</dbReference>
<dbReference type="GO" id="GO:0008083">
    <property type="term" value="F:growth factor activity"/>
    <property type="evidence" value="ECO:0007669"/>
    <property type="project" value="UniProtKB-KW"/>
</dbReference>
<dbReference type="GO" id="GO:0005125">
    <property type="term" value="F:cytokine activity"/>
    <property type="evidence" value="ECO:0007669"/>
    <property type="project" value="TreeGrafter"/>
</dbReference>
<gene>
    <name evidence="11" type="ORF">C0Q70_00802</name>
</gene>